<evidence type="ECO:0000313" key="1">
    <source>
        <dbReference type="EMBL" id="KAF7315140.1"/>
    </source>
</evidence>
<sequence>MAVWFSKQARHNFASTGAFWPTIRLCSRGMQSLPQPQTPEPLVEGCPVVELYDDPRDIENILRVLYDPVLFISPKQSSFAMVVSLVRMGRKYEFDKLWIVGLLVLLEAGIPMTLAEYDGLRDASYELGFTDKHPGLYIDILNLLREHNILAFLPSVYYIVIQKYSVQQLFDGVPRGDGTTAVLTTQDLRQCMLSRDKIRRAQFQPGYALSWLSPTPLDTIGGAPSCLAFRSRNMPAYATTSALCLLDPELSDNVHKMLRRNGLCSTCCDEARAVQKAGRQKGWEDLPSFFDLAPWSELAFELKIIMGGPREEGMEWDFL</sequence>
<protein>
    <submittedName>
        <fullName evidence="1">Uncharacterized protein</fullName>
    </submittedName>
</protein>
<organism evidence="1 2">
    <name type="scientific">Mycena indigotica</name>
    <dbReference type="NCBI Taxonomy" id="2126181"/>
    <lineage>
        <taxon>Eukaryota</taxon>
        <taxon>Fungi</taxon>
        <taxon>Dikarya</taxon>
        <taxon>Basidiomycota</taxon>
        <taxon>Agaricomycotina</taxon>
        <taxon>Agaricomycetes</taxon>
        <taxon>Agaricomycetidae</taxon>
        <taxon>Agaricales</taxon>
        <taxon>Marasmiineae</taxon>
        <taxon>Mycenaceae</taxon>
        <taxon>Mycena</taxon>
    </lineage>
</organism>
<dbReference type="Proteomes" id="UP000636479">
    <property type="component" value="Unassembled WGS sequence"/>
</dbReference>
<dbReference type="EMBL" id="JACAZF010000001">
    <property type="protein sequence ID" value="KAF7315140.1"/>
    <property type="molecule type" value="Genomic_DNA"/>
</dbReference>
<dbReference type="AlphaFoldDB" id="A0A8H6TAF0"/>
<accession>A0A8H6TAF0</accession>
<keyword evidence="2" id="KW-1185">Reference proteome</keyword>
<name>A0A8H6TAF0_9AGAR</name>
<dbReference type="RefSeq" id="XP_037225163.1">
    <property type="nucleotide sequence ID" value="XM_037357253.1"/>
</dbReference>
<gene>
    <name evidence="1" type="ORF">MIND_00028300</name>
</gene>
<comment type="caution">
    <text evidence="1">The sequence shown here is derived from an EMBL/GenBank/DDBJ whole genome shotgun (WGS) entry which is preliminary data.</text>
</comment>
<dbReference type="GeneID" id="59339769"/>
<dbReference type="OrthoDB" id="3217871at2759"/>
<evidence type="ECO:0000313" key="2">
    <source>
        <dbReference type="Proteomes" id="UP000636479"/>
    </source>
</evidence>
<proteinExistence type="predicted"/>
<reference evidence="1" key="1">
    <citation type="submission" date="2020-05" db="EMBL/GenBank/DDBJ databases">
        <title>Mycena genomes resolve the evolution of fungal bioluminescence.</title>
        <authorList>
            <person name="Tsai I.J."/>
        </authorList>
    </citation>
    <scope>NUCLEOTIDE SEQUENCE</scope>
    <source>
        <strain evidence="1">171206Taipei</strain>
    </source>
</reference>